<keyword evidence="4" id="KW-1185">Reference proteome</keyword>
<feature type="region of interest" description="Disordered" evidence="2">
    <location>
        <begin position="417"/>
        <end position="480"/>
    </location>
</feature>
<feature type="compositionally biased region" description="Basic and acidic residues" evidence="2">
    <location>
        <begin position="546"/>
        <end position="569"/>
    </location>
</feature>
<protein>
    <submittedName>
        <fullName evidence="3">Uncharacterized protein</fullName>
    </submittedName>
</protein>
<dbReference type="EMBL" id="LT594628">
    <property type="protein sequence ID" value="SBT87795.1"/>
    <property type="molecule type" value="Genomic_DNA"/>
</dbReference>
<feature type="compositionally biased region" description="Low complexity" evidence="2">
    <location>
        <begin position="454"/>
        <end position="469"/>
    </location>
</feature>
<accession>A0A1D3JMA1</accession>
<reference evidence="3 4" key="1">
    <citation type="submission" date="2016-06" db="EMBL/GenBank/DDBJ databases">
        <authorList>
            <consortium name="Pathogen Informatics"/>
        </authorList>
    </citation>
    <scope>NUCLEOTIDE SEQUENCE [LARGE SCALE GENOMIC DNA]</scope>
</reference>
<dbReference type="VEuPathDB" id="PlasmoDB:PmUG01_07025600"/>
<evidence type="ECO:0000256" key="1">
    <source>
        <dbReference type="SAM" id="Coils"/>
    </source>
</evidence>
<feature type="coiled-coil region" evidence="1">
    <location>
        <begin position="834"/>
        <end position="868"/>
    </location>
</feature>
<dbReference type="Proteomes" id="UP000219813">
    <property type="component" value="Chromosome 7"/>
</dbReference>
<feature type="coiled-coil region" evidence="1">
    <location>
        <begin position="14"/>
        <end position="41"/>
    </location>
</feature>
<gene>
    <name evidence="3" type="primary">PmUG01_07025600</name>
    <name evidence="3" type="ORF">PMUG01_07025600</name>
</gene>
<dbReference type="RefSeq" id="XP_028860727.1">
    <property type="nucleotide sequence ID" value="XM_029003993.1"/>
</dbReference>
<dbReference type="GeneID" id="39867820"/>
<dbReference type="OrthoDB" id="378572at2759"/>
<feature type="compositionally biased region" description="Polar residues" evidence="2">
    <location>
        <begin position="225"/>
        <end position="238"/>
    </location>
</feature>
<evidence type="ECO:0000313" key="3">
    <source>
        <dbReference type="EMBL" id="SBT87795.1"/>
    </source>
</evidence>
<dbReference type="OMA" id="HIMIGIN"/>
<feature type="region of interest" description="Disordered" evidence="2">
    <location>
        <begin position="222"/>
        <end position="243"/>
    </location>
</feature>
<feature type="coiled-coil region" evidence="1">
    <location>
        <begin position="710"/>
        <end position="737"/>
    </location>
</feature>
<feature type="coiled-coil region" evidence="1">
    <location>
        <begin position="931"/>
        <end position="965"/>
    </location>
</feature>
<sequence>MTKEILLSLVYNASTQLSNEIAELNDDILFLENELNIRKDKKIYGIGKRRWKGRKKKKYEKLNEFLSKYIMFLLDERKNEFTSSHNEHKLKKDINIKQLIENMNKTSVNYEQGNISMLNTTMLNEMYQKRNTLKDILKLIQMNSIQNLSDEKSQKLFLDLLNKMKDINKSYKIEEDKENKLISSNRINKSKIDMKKSGKDINKVGKQFVDYLNSTNEEIWGGVEGSSTAPSTTSFVDSNSERMSDSERMSISINARKQFFLNGVGDVMTGIGENEEVKKVGRKGKCDKYDSNSTNEHRNGTKIEKANSSIFDSCTHHESLNNFFLNDKLKTTENEHTLSSKDSWIRKSFSNTEKKCPTLLMDNEKFNKQRIFHTLVREKTKLNSNIILKSESDENSNNYLTTFMNTNENRRSVKCKPKVVISPFPPSLNRNNKNVQPERINATNDKEEKRKNRSSSSSSFSSSCSSSDSKGSECASNNPRNHFGKKRYLFRINKNGIGSFLVNKEEGKSRSYVYDFELVYDDSDLGTGTDIRGGKRRTNEETNGEANREANGEANREANGEANREANGEVNKEAVNITSKEMKIFHFSFLKRGKKICGVNNLYMAKDKVVRLLQFLDGINSNNENVNIFKGGKNDDRQIQYNDIDEEEGKKKKINLLEENIKNLREENFRRKYELTRIIDDIRNKKHFSSNEIGSYNMEFIETNRLRGLYIQLLDKQSQLERDKNFYKNELEKLKEDIKNDRAPIADFLKEEKNKYIEREKIFYKKEKRFLKIKNQLKKKVIELENALELTQDQLSLEKGLNENLHVRIEENRIILEKKESETNNTNKMNESKISTLNTEREQLRESIKMEIKEKEKLIEEITMLKKDQTFENFRKVVLHKITKTNGDIKYLAEILELLTKELEQKIIQENKSSKEVEELQESYQKNVELLNITKTQLGEDKKKIKNLNEQISYLSEKNTNLIESIKYLLLQNSEKGKKKETSTEECFLFSDDERKRRKEKLTHDSKYSGQYEDKYEDKYAIPHISNYGKKRCSKNKQSVTVFSDNSSRSSFLYNNSDTKSSNSFEELMNSVNEPFLAYRGLIKHNIV</sequence>
<dbReference type="KEGG" id="pmal:PMUG01_07025600"/>
<evidence type="ECO:0000313" key="4">
    <source>
        <dbReference type="Proteomes" id="UP000219813"/>
    </source>
</evidence>
<organism evidence="3 4">
    <name type="scientific">Plasmodium malariae</name>
    <dbReference type="NCBI Taxonomy" id="5858"/>
    <lineage>
        <taxon>Eukaryota</taxon>
        <taxon>Sar</taxon>
        <taxon>Alveolata</taxon>
        <taxon>Apicomplexa</taxon>
        <taxon>Aconoidasida</taxon>
        <taxon>Haemosporida</taxon>
        <taxon>Plasmodiidae</taxon>
        <taxon>Plasmodium</taxon>
        <taxon>Plasmodium (Plasmodium)</taxon>
    </lineage>
</organism>
<proteinExistence type="predicted"/>
<name>A0A1D3JMA1_PLAMA</name>
<keyword evidence="1" id="KW-0175">Coiled coil</keyword>
<dbReference type="AlphaFoldDB" id="A0A1D3JMA1"/>
<feature type="region of interest" description="Disordered" evidence="2">
    <location>
        <begin position="527"/>
        <end position="569"/>
    </location>
</feature>
<evidence type="ECO:0000256" key="2">
    <source>
        <dbReference type="SAM" id="MobiDB-lite"/>
    </source>
</evidence>